<sequence length="99" mass="10649">MGLSMMGHQRPQSTASSTRLRRKRRQNLRSRAAGQSMAAPCVIPVAAETSEGLTDKSMREGIPSSPFAVRSGTFPAFIIIKLTCLTQSSSNGLAFLFSC</sequence>
<feature type="compositionally biased region" description="Basic residues" evidence="1">
    <location>
        <begin position="19"/>
        <end position="28"/>
    </location>
</feature>
<evidence type="ECO:0000313" key="3">
    <source>
        <dbReference type="Proteomes" id="UP001314263"/>
    </source>
</evidence>
<proteinExistence type="predicted"/>
<evidence type="ECO:0000256" key="1">
    <source>
        <dbReference type="SAM" id="MobiDB-lite"/>
    </source>
</evidence>
<feature type="region of interest" description="Disordered" evidence="1">
    <location>
        <begin position="1"/>
        <end position="36"/>
    </location>
</feature>
<evidence type="ECO:0000313" key="2">
    <source>
        <dbReference type="EMBL" id="CAK0786480.1"/>
    </source>
</evidence>
<accession>A0AAV1IJU4</accession>
<gene>
    <name evidence="2" type="ORF">CVIRNUC_009693</name>
</gene>
<dbReference type="AlphaFoldDB" id="A0AAV1IJU4"/>
<name>A0AAV1IJU4_9CHLO</name>
<dbReference type="EMBL" id="CAUYUE010000014">
    <property type="protein sequence ID" value="CAK0786480.1"/>
    <property type="molecule type" value="Genomic_DNA"/>
</dbReference>
<comment type="caution">
    <text evidence="2">The sequence shown here is derived from an EMBL/GenBank/DDBJ whole genome shotgun (WGS) entry which is preliminary data.</text>
</comment>
<dbReference type="Proteomes" id="UP001314263">
    <property type="component" value="Unassembled WGS sequence"/>
</dbReference>
<reference evidence="2 3" key="1">
    <citation type="submission" date="2023-10" db="EMBL/GenBank/DDBJ databases">
        <authorList>
            <person name="Maclean D."/>
            <person name="Macfadyen A."/>
        </authorList>
    </citation>
    <scope>NUCLEOTIDE SEQUENCE [LARGE SCALE GENOMIC DNA]</scope>
</reference>
<keyword evidence="3" id="KW-1185">Reference proteome</keyword>
<protein>
    <submittedName>
        <fullName evidence="2">Uncharacterized protein</fullName>
    </submittedName>
</protein>
<organism evidence="2 3">
    <name type="scientific">Coccomyxa viridis</name>
    <dbReference type="NCBI Taxonomy" id="1274662"/>
    <lineage>
        <taxon>Eukaryota</taxon>
        <taxon>Viridiplantae</taxon>
        <taxon>Chlorophyta</taxon>
        <taxon>core chlorophytes</taxon>
        <taxon>Trebouxiophyceae</taxon>
        <taxon>Trebouxiophyceae incertae sedis</taxon>
        <taxon>Coccomyxaceae</taxon>
        <taxon>Coccomyxa</taxon>
    </lineage>
</organism>